<organism evidence="1 2">
    <name type="scientific">Bacillus mycoides</name>
    <dbReference type="NCBI Taxonomy" id="1405"/>
    <lineage>
        <taxon>Bacteria</taxon>
        <taxon>Bacillati</taxon>
        <taxon>Bacillota</taxon>
        <taxon>Bacilli</taxon>
        <taxon>Bacillales</taxon>
        <taxon>Bacillaceae</taxon>
        <taxon>Bacillus</taxon>
        <taxon>Bacillus cereus group</taxon>
    </lineage>
</organism>
<evidence type="ECO:0000313" key="1">
    <source>
        <dbReference type="EMBL" id="PJN63277.1"/>
    </source>
</evidence>
<sequence length="137" mass="16172">MQERTLELIRNDLKIITSNKLNTSQSKLLLIGITYEILLRKDLFPKNSDLKKFVQVVFIEPMEDVKPFKDYLFVSRTLLSSRISKIILSKFNYNNVMKTVDKLYTILPQQNNDNKHSVINTEQSMNEWVEFLRGNED</sequence>
<evidence type="ECO:0000313" key="2">
    <source>
        <dbReference type="Proteomes" id="UP000236165"/>
    </source>
</evidence>
<dbReference type="RefSeq" id="WP_098115872.1">
    <property type="nucleotide sequence ID" value="NZ_MKZP01000005.1"/>
</dbReference>
<comment type="caution">
    <text evidence="1">The sequence shown here is derived from an EMBL/GenBank/DDBJ whole genome shotgun (WGS) entry which is preliminary data.</text>
</comment>
<dbReference type="EMBL" id="MKZQ01000080">
    <property type="protein sequence ID" value="PJN63277.1"/>
    <property type="molecule type" value="Genomic_DNA"/>
</dbReference>
<reference evidence="1 2" key="1">
    <citation type="submission" date="2016-10" db="EMBL/GenBank/DDBJ databases">
        <title>Genome Sequence of Bacillus weihenstephanensis GM6LP.</title>
        <authorList>
            <person name="Poehlein A."/>
            <person name="Wemheuer F."/>
            <person name="Hollensteiner J."/>
            <person name="Wemheuer B."/>
        </authorList>
    </citation>
    <scope>NUCLEOTIDE SEQUENCE [LARGE SCALE GENOMIC DNA]</scope>
    <source>
        <strain evidence="1 2">GM6LP</strain>
    </source>
</reference>
<accession>A0AAP8GSU0</accession>
<proteinExistence type="predicted"/>
<name>A0AAP8GSU0_BACMY</name>
<dbReference type="Proteomes" id="UP000236165">
    <property type="component" value="Unassembled WGS sequence"/>
</dbReference>
<dbReference type="AlphaFoldDB" id="A0AAP8GSU0"/>
<gene>
    <name evidence="1" type="ORF">BACWE_54710</name>
</gene>
<protein>
    <submittedName>
        <fullName evidence="1">Uncharacterized protein</fullName>
    </submittedName>
</protein>